<gene>
    <name evidence="4" type="ORF">IM811_002460</name>
</gene>
<dbReference type="Pfam" id="PF01370">
    <property type="entry name" value="Epimerase"/>
    <property type="match status" value="1"/>
</dbReference>
<dbReference type="SUPFAM" id="SSF51735">
    <property type="entry name" value="NAD(P)-binding Rossmann-fold domains"/>
    <property type="match status" value="1"/>
</dbReference>
<comment type="similarity">
    <text evidence="2">Belongs to the NAD(P)-dependent epimerase/dehydratase family. Dihydroflavonol-4-reductase subfamily.</text>
</comment>
<evidence type="ECO:0000259" key="3">
    <source>
        <dbReference type="Pfam" id="PF01370"/>
    </source>
</evidence>
<evidence type="ECO:0000256" key="2">
    <source>
        <dbReference type="ARBA" id="ARBA00023445"/>
    </source>
</evidence>
<organism evidence="4 5">
    <name type="scientific">Bionectria ochroleuca</name>
    <name type="common">Gliocladium roseum</name>
    <dbReference type="NCBI Taxonomy" id="29856"/>
    <lineage>
        <taxon>Eukaryota</taxon>
        <taxon>Fungi</taxon>
        <taxon>Dikarya</taxon>
        <taxon>Ascomycota</taxon>
        <taxon>Pezizomycotina</taxon>
        <taxon>Sordariomycetes</taxon>
        <taxon>Hypocreomycetidae</taxon>
        <taxon>Hypocreales</taxon>
        <taxon>Bionectriaceae</taxon>
        <taxon>Clonostachys</taxon>
    </lineage>
</organism>
<dbReference type="PANTHER" id="PTHR10366:SF562">
    <property type="entry name" value="ALDEHYDE REDUCTASE II (AFU_ORTHOLOGUE AFUA_1G11360)"/>
    <property type="match status" value="1"/>
</dbReference>
<dbReference type="Proteomes" id="UP000616885">
    <property type="component" value="Unassembled WGS sequence"/>
</dbReference>
<dbReference type="AlphaFoldDB" id="A0A8H7KDD4"/>
<evidence type="ECO:0000313" key="4">
    <source>
        <dbReference type="EMBL" id="KAF9747126.1"/>
    </source>
</evidence>
<dbReference type="EMBL" id="JADCTT010000010">
    <property type="protein sequence ID" value="KAF9747126.1"/>
    <property type="molecule type" value="Genomic_DNA"/>
</dbReference>
<proteinExistence type="inferred from homology"/>
<accession>A0A8H7KDD4</accession>
<evidence type="ECO:0000256" key="1">
    <source>
        <dbReference type="ARBA" id="ARBA00023002"/>
    </source>
</evidence>
<dbReference type="PANTHER" id="PTHR10366">
    <property type="entry name" value="NAD DEPENDENT EPIMERASE/DEHYDRATASE"/>
    <property type="match status" value="1"/>
</dbReference>
<reference evidence="4" key="1">
    <citation type="submission" date="2020-10" db="EMBL/GenBank/DDBJ databases">
        <title>High-Quality Genome Resource of Clonostachys rosea strain S41 by Oxford Nanopore Long-Read Sequencing.</title>
        <authorList>
            <person name="Wang H."/>
        </authorList>
    </citation>
    <scope>NUCLEOTIDE SEQUENCE</scope>
    <source>
        <strain evidence="4">S41</strain>
    </source>
</reference>
<dbReference type="InterPro" id="IPR001509">
    <property type="entry name" value="Epimerase_deHydtase"/>
</dbReference>
<feature type="domain" description="NAD-dependent epimerase/dehydratase" evidence="3">
    <location>
        <begin position="10"/>
        <end position="126"/>
    </location>
</feature>
<dbReference type="InterPro" id="IPR036291">
    <property type="entry name" value="NAD(P)-bd_dom_sf"/>
</dbReference>
<dbReference type="InterPro" id="IPR050425">
    <property type="entry name" value="NAD(P)_dehydrat-like"/>
</dbReference>
<keyword evidence="1" id="KW-0560">Oxidoreductase</keyword>
<dbReference type="GO" id="GO:0016616">
    <property type="term" value="F:oxidoreductase activity, acting on the CH-OH group of donors, NAD or NADP as acceptor"/>
    <property type="evidence" value="ECO:0007669"/>
    <property type="project" value="TreeGrafter"/>
</dbReference>
<sequence length="360" mass="38727">MVVIPLGGLILVTGVNGYIAGVVAKTFLDHGYKVRGTVRSVSKYGWMPSYFGPNFSLAEVPNIHADNAFSEAVKGVDGIAHVAASLDMSPDPTIIDRTVKSTIGLLEAASKEPRVKRVVLTSSANACLDQIAGTPYKMTAESYNLGAIEKSKQAWNGEDTMRRGKVIYAASKALSEMKAFEWVRDNKPSFVFNSIIPNFNMGAPVAPDKLGFGSNTAILAALLRGQSSLLALFGSEWYVHVGDTALLHLGALTVEDVHNERLFAFAGRFSWGAVLEIIRRRFPEKGGSLPAVHEAAIDIGEVENHRSVEVLQKLAKDGFQSLEVAVVETLEAVIAAEGQADAPKSRAEETIEMLTKNAAQ</sequence>
<dbReference type="Gene3D" id="3.40.50.720">
    <property type="entry name" value="NAD(P)-binding Rossmann-like Domain"/>
    <property type="match status" value="1"/>
</dbReference>
<evidence type="ECO:0000313" key="5">
    <source>
        <dbReference type="Proteomes" id="UP000616885"/>
    </source>
</evidence>
<comment type="caution">
    <text evidence="4">The sequence shown here is derived from an EMBL/GenBank/DDBJ whole genome shotgun (WGS) entry which is preliminary data.</text>
</comment>
<protein>
    <recommendedName>
        <fullName evidence="3">NAD-dependent epimerase/dehydratase domain-containing protein</fullName>
    </recommendedName>
</protein>
<name>A0A8H7KDD4_BIOOC</name>